<dbReference type="Gene3D" id="3.40.1410.10">
    <property type="entry name" value="Chorismate lyase-like"/>
    <property type="match status" value="1"/>
</dbReference>
<dbReference type="STRING" id="460384.SAMN05216313_1408"/>
<gene>
    <name evidence="2" type="ORF">SAMN05216313_1408</name>
</gene>
<organism evidence="2 3">
    <name type="scientific">Enterocloster lavalensis</name>
    <dbReference type="NCBI Taxonomy" id="460384"/>
    <lineage>
        <taxon>Bacteria</taxon>
        <taxon>Bacillati</taxon>
        <taxon>Bacillota</taxon>
        <taxon>Clostridia</taxon>
        <taxon>Lachnospirales</taxon>
        <taxon>Lachnospiraceae</taxon>
        <taxon>Enterocloster</taxon>
    </lineage>
</organism>
<dbReference type="RefSeq" id="WP_092370522.1">
    <property type="nucleotide sequence ID" value="NZ_CABJCG010000005.1"/>
</dbReference>
<dbReference type="PANTHER" id="PTHR44846:SF1">
    <property type="entry name" value="MANNOSYL-D-GLYCERATE TRANSPORT_METABOLISM SYSTEM REPRESSOR MNGR-RELATED"/>
    <property type="match status" value="1"/>
</dbReference>
<dbReference type="AlphaFoldDB" id="A0A1I0K0Z2"/>
<dbReference type="GeneID" id="93281075"/>
<accession>A0A1I0K0Z2</accession>
<sequence>MEQGNRYILRDMERFEPITATLESRKFRSEYRVLDMEVTESNRYISQKLKIPIASRIFYFRKLRLVDGVPKSIEKTYILYDKVKGVESADLGKQSFYKTLQEMFGYVTRRSEEEILIVAAGEKEKELLGCGDGELMMIKGITYKEEPEPFEYFEIVAVSDLYEFRSVTRL</sequence>
<dbReference type="GO" id="GO:0003677">
    <property type="term" value="F:DNA binding"/>
    <property type="evidence" value="ECO:0007669"/>
    <property type="project" value="InterPro"/>
</dbReference>
<dbReference type="EMBL" id="FOIM01000040">
    <property type="protein sequence ID" value="SEU16500.1"/>
    <property type="molecule type" value="Genomic_DNA"/>
</dbReference>
<dbReference type="InterPro" id="IPR050679">
    <property type="entry name" value="Bact_HTH_transcr_reg"/>
</dbReference>
<dbReference type="Pfam" id="PF07702">
    <property type="entry name" value="UTRA"/>
    <property type="match status" value="1"/>
</dbReference>
<dbReference type="Proteomes" id="UP000198508">
    <property type="component" value="Unassembled WGS sequence"/>
</dbReference>
<evidence type="ECO:0000313" key="3">
    <source>
        <dbReference type="Proteomes" id="UP000198508"/>
    </source>
</evidence>
<dbReference type="GO" id="GO:0045892">
    <property type="term" value="P:negative regulation of DNA-templated transcription"/>
    <property type="evidence" value="ECO:0007669"/>
    <property type="project" value="TreeGrafter"/>
</dbReference>
<dbReference type="PANTHER" id="PTHR44846">
    <property type="entry name" value="MANNOSYL-D-GLYCERATE TRANSPORT/METABOLISM SYSTEM REPRESSOR MNGR-RELATED"/>
    <property type="match status" value="1"/>
</dbReference>
<name>A0A1I0K0Z2_9FIRM</name>
<proteinExistence type="predicted"/>
<dbReference type="SMART" id="SM00866">
    <property type="entry name" value="UTRA"/>
    <property type="match status" value="1"/>
</dbReference>
<evidence type="ECO:0000313" key="2">
    <source>
        <dbReference type="EMBL" id="SEU16500.1"/>
    </source>
</evidence>
<dbReference type="InterPro" id="IPR028978">
    <property type="entry name" value="Chorismate_lyase_/UTRA_dom_sf"/>
</dbReference>
<feature type="domain" description="UbiC transcription regulator-associated" evidence="1">
    <location>
        <begin position="24"/>
        <end position="163"/>
    </location>
</feature>
<reference evidence="3" key="1">
    <citation type="submission" date="2016-10" db="EMBL/GenBank/DDBJ databases">
        <authorList>
            <person name="Varghese N."/>
            <person name="Submissions S."/>
        </authorList>
    </citation>
    <scope>NUCLEOTIDE SEQUENCE [LARGE SCALE GENOMIC DNA]</scope>
    <source>
        <strain evidence="3">NLAE-zl-G277</strain>
    </source>
</reference>
<keyword evidence="3" id="KW-1185">Reference proteome</keyword>
<evidence type="ECO:0000259" key="1">
    <source>
        <dbReference type="SMART" id="SM00866"/>
    </source>
</evidence>
<dbReference type="InterPro" id="IPR011663">
    <property type="entry name" value="UTRA"/>
</dbReference>
<protein>
    <submittedName>
        <fullName evidence="2">UTRA domain-containing protein</fullName>
    </submittedName>
</protein>
<dbReference type="SUPFAM" id="SSF64288">
    <property type="entry name" value="Chorismate lyase-like"/>
    <property type="match status" value="1"/>
</dbReference>